<feature type="repeat" description="TPR" evidence="1">
    <location>
        <begin position="86"/>
        <end position="119"/>
    </location>
</feature>
<dbReference type="SUPFAM" id="SSF48452">
    <property type="entry name" value="TPR-like"/>
    <property type="match status" value="1"/>
</dbReference>
<keyword evidence="3" id="KW-1185">Reference proteome</keyword>
<dbReference type="Gene3D" id="1.25.40.10">
    <property type="entry name" value="Tetratricopeptide repeat domain"/>
    <property type="match status" value="1"/>
</dbReference>
<dbReference type="PROSITE" id="PS50005">
    <property type="entry name" value="TPR"/>
    <property type="match status" value="1"/>
</dbReference>
<dbReference type="RefSeq" id="WP_091765438.1">
    <property type="nucleotide sequence ID" value="NZ_FNHG01000001.1"/>
</dbReference>
<gene>
    <name evidence="2" type="ORF">SAMN04488568_101217</name>
</gene>
<dbReference type="Proteomes" id="UP000199759">
    <property type="component" value="Unassembled WGS sequence"/>
</dbReference>
<protein>
    <submittedName>
        <fullName evidence="2">Outer membrane protein, YaiO family</fullName>
    </submittedName>
</protein>
<evidence type="ECO:0000313" key="2">
    <source>
        <dbReference type="EMBL" id="SDL65626.1"/>
    </source>
</evidence>
<dbReference type="EMBL" id="FNHG01000001">
    <property type="protein sequence ID" value="SDL65626.1"/>
    <property type="molecule type" value="Genomic_DNA"/>
</dbReference>
<dbReference type="InterPro" id="IPR011990">
    <property type="entry name" value="TPR-like_helical_dom_sf"/>
</dbReference>
<dbReference type="STRING" id="144026.SAMN04488568_101217"/>
<keyword evidence="1" id="KW-0802">TPR repeat</keyword>
<sequence>MLVETVTAILLALQAVPAETGDWRADVWRLSDQGDYSAALARVGTSPEPSGYEARVMRVRVLAWSHDYQSAERELAELERAFPGNPELEAVRGSLAYYQGRNDDAETAFRAALALDPDLAEARDGLARLDAGTTGTEMRLRLDMGMGVSSFSRSANSNWTQAFSQLTWIAPRFSAGIRTDTYDRFGLRNDSLGLRFTYRIDEDWDVEGSADLGPGNVFRPEQSLGITIGRRWVPPSTDLPAVRTTLGLRRDQYNAVTVESASLGIGMFWEGYSLETQVIAIADAGEDASYGALLRGSYELGERATFSLGMADAPETDAGVTVNTRSLFAGVRYRFDENRQIRLDCARDDRENSYIRKACSVSISYQF</sequence>
<dbReference type="OrthoDB" id="8038200at2"/>
<dbReference type="NCBIfam" id="TIGR04390">
    <property type="entry name" value="OMP_YaiO_dom"/>
    <property type="match status" value="1"/>
</dbReference>
<accession>A0A1G9LUJ5</accession>
<dbReference type="AlphaFoldDB" id="A0A1G9LUJ5"/>
<dbReference type="InterPro" id="IPR019734">
    <property type="entry name" value="TPR_rpt"/>
</dbReference>
<proteinExistence type="predicted"/>
<organism evidence="2 3">
    <name type="scientific">Maricaulis salignorans</name>
    <dbReference type="NCBI Taxonomy" id="144026"/>
    <lineage>
        <taxon>Bacteria</taxon>
        <taxon>Pseudomonadati</taxon>
        <taxon>Pseudomonadota</taxon>
        <taxon>Alphaproteobacteria</taxon>
        <taxon>Maricaulales</taxon>
        <taxon>Maricaulaceae</taxon>
        <taxon>Maricaulis</taxon>
    </lineage>
</organism>
<evidence type="ECO:0000313" key="3">
    <source>
        <dbReference type="Proteomes" id="UP000199759"/>
    </source>
</evidence>
<reference evidence="2 3" key="1">
    <citation type="submission" date="2016-10" db="EMBL/GenBank/DDBJ databases">
        <authorList>
            <person name="de Groot N.N."/>
        </authorList>
    </citation>
    <scope>NUCLEOTIDE SEQUENCE [LARGE SCALE GENOMIC DNA]</scope>
    <source>
        <strain evidence="2 3">DSM 16077</strain>
    </source>
</reference>
<name>A0A1G9LUJ5_9PROT</name>
<dbReference type="InterPro" id="IPR030887">
    <property type="entry name" value="Beta-barrel_YaiO"/>
</dbReference>
<evidence type="ECO:0000256" key="1">
    <source>
        <dbReference type="PROSITE-ProRule" id="PRU00339"/>
    </source>
</evidence>